<dbReference type="EMBL" id="CAJOBI010331630">
    <property type="protein sequence ID" value="CAF5199477.1"/>
    <property type="molecule type" value="Genomic_DNA"/>
</dbReference>
<dbReference type="Pfam" id="PF17921">
    <property type="entry name" value="Integrase_H2C2"/>
    <property type="match status" value="1"/>
</dbReference>
<reference evidence="3" key="1">
    <citation type="submission" date="2021-02" db="EMBL/GenBank/DDBJ databases">
        <authorList>
            <person name="Nowell W R."/>
        </authorList>
    </citation>
    <scope>NUCLEOTIDE SEQUENCE</scope>
</reference>
<dbReference type="PANTHER" id="PTHR37984">
    <property type="entry name" value="PROTEIN CBG26694"/>
    <property type="match status" value="1"/>
</dbReference>
<evidence type="ECO:0000313" key="3">
    <source>
        <dbReference type="EMBL" id="CAF5199477.1"/>
    </source>
</evidence>
<comment type="caution">
    <text evidence="3">The sequence shown here is derived from an EMBL/GenBank/DDBJ whole genome shotgun (WGS) entry which is preliminary data.</text>
</comment>
<protein>
    <recommendedName>
        <fullName evidence="2">Integrase zinc-binding domain-containing protein</fullName>
    </recommendedName>
</protein>
<dbReference type="Proteomes" id="UP000676336">
    <property type="component" value="Unassembled WGS sequence"/>
</dbReference>
<evidence type="ECO:0000259" key="2">
    <source>
        <dbReference type="Pfam" id="PF17921"/>
    </source>
</evidence>
<evidence type="ECO:0000313" key="4">
    <source>
        <dbReference type="Proteomes" id="UP000676336"/>
    </source>
</evidence>
<sequence length="160" mass="18778">MKLRNAKLPNTNNTEQLKSDSLDTSLKENRIIPFTNEQLKEAQQQDNYANKILNSIKKRKHYLIKNDLLMHNPKHPVPYVPQGDLRRTILHIYHDTAANGAHFGRNKTIHKIQQRYFWPSLYKDITNHIKSCIPCAQFNPRRQKTPGILKPINLQKEYGN</sequence>
<dbReference type="FunFam" id="1.10.340.70:FF:000001">
    <property type="entry name" value="Retrovirus-related Pol polyprotein from transposon gypsy-like Protein"/>
    <property type="match status" value="1"/>
</dbReference>
<evidence type="ECO:0000256" key="1">
    <source>
        <dbReference type="SAM" id="MobiDB-lite"/>
    </source>
</evidence>
<dbReference type="InterPro" id="IPR041588">
    <property type="entry name" value="Integrase_H2C2"/>
</dbReference>
<feature type="domain" description="Integrase zinc-binding" evidence="2">
    <location>
        <begin position="84"/>
        <end position="141"/>
    </location>
</feature>
<gene>
    <name evidence="3" type="ORF">SMN809_LOCUS75070</name>
</gene>
<organism evidence="3 4">
    <name type="scientific">Rotaria magnacalcarata</name>
    <dbReference type="NCBI Taxonomy" id="392030"/>
    <lineage>
        <taxon>Eukaryota</taxon>
        <taxon>Metazoa</taxon>
        <taxon>Spiralia</taxon>
        <taxon>Gnathifera</taxon>
        <taxon>Rotifera</taxon>
        <taxon>Eurotatoria</taxon>
        <taxon>Bdelloidea</taxon>
        <taxon>Philodinida</taxon>
        <taxon>Philodinidae</taxon>
        <taxon>Rotaria</taxon>
    </lineage>
</organism>
<dbReference type="AlphaFoldDB" id="A0A8S3IM66"/>
<dbReference type="InterPro" id="IPR050951">
    <property type="entry name" value="Retrovirus_Pol_polyprotein"/>
</dbReference>
<accession>A0A8S3IM66</accession>
<name>A0A8S3IM66_9BILA</name>
<feature type="region of interest" description="Disordered" evidence="1">
    <location>
        <begin position="1"/>
        <end position="22"/>
    </location>
</feature>
<dbReference type="PANTHER" id="PTHR37984:SF15">
    <property type="entry name" value="INTEGRASE CATALYTIC DOMAIN-CONTAINING PROTEIN"/>
    <property type="match status" value="1"/>
</dbReference>
<dbReference type="Gene3D" id="1.10.340.70">
    <property type="match status" value="1"/>
</dbReference>
<proteinExistence type="predicted"/>